<gene>
    <name evidence="3" type="ORF">JF72_05970</name>
</gene>
<feature type="transmembrane region" description="Helical" evidence="2">
    <location>
        <begin position="98"/>
        <end position="117"/>
    </location>
</feature>
<feature type="compositionally biased region" description="Basic and acidic residues" evidence="1">
    <location>
        <begin position="40"/>
        <end position="63"/>
    </location>
</feature>
<feature type="region of interest" description="Disordered" evidence="1">
    <location>
        <begin position="35"/>
        <end position="84"/>
    </location>
</feature>
<proteinExistence type="predicted"/>
<dbReference type="RefSeq" id="WP_046306731.1">
    <property type="nucleotide sequence ID" value="NZ_CAMLJJ010000001.1"/>
</dbReference>
<dbReference type="STRING" id="303541.JF72_05970"/>
<keyword evidence="2" id="KW-0472">Membrane</keyword>
<dbReference type="AlphaFoldDB" id="A0A0F4LSK6"/>
<reference evidence="3 4" key="1">
    <citation type="submission" date="2015-01" db="EMBL/GenBank/DDBJ databases">
        <title>Comparative genomics of the lactic acid bacteria isolated from the honey bee gut.</title>
        <authorList>
            <person name="Ellegaard K.M."/>
            <person name="Tamarit D."/>
            <person name="Javelind E."/>
            <person name="Olofsson T."/>
            <person name="Andersson S.G."/>
            <person name="Vasquez A."/>
        </authorList>
    </citation>
    <scope>NUCLEOTIDE SEQUENCE [LARGE SCALE GENOMIC DNA]</scope>
    <source>
        <strain evidence="3 4">Hma11</strain>
    </source>
</reference>
<keyword evidence="2" id="KW-1133">Transmembrane helix</keyword>
<accession>A0A0F4LSK6</accession>
<sequence length="119" mass="14170">MTEKRSDYRKKNQRKKKNSFFKTIKSAFDNEEEVDVNPEFTRDSTDRPFNDEQSLKTRRESQREAQTSSDENNSKYQNKQKAQPKTWIEKGLRLKRRLNIAILIVIVLIVLVLLALFHL</sequence>
<dbReference type="Proteomes" id="UP000033682">
    <property type="component" value="Unassembled WGS sequence"/>
</dbReference>
<dbReference type="HOGENOM" id="CLU_171752_0_0_9"/>
<keyword evidence="4" id="KW-1185">Reference proteome</keyword>
<feature type="compositionally biased region" description="Polar residues" evidence="1">
    <location>
        <begin position="64"/>
        <end position="83"/>
    </location>
</feature>
<name>A0A0F4LSK6_9LACO</name>
<comment type="caution">
    <text evidence="3">The sequence shown here is derived from an EMBL/GenBank/DDBJ whole genome shotgun (WGS) entry which is preliminary data.</text>
</comment>
<protein>
    <submittedName>
        <fullName evidence="3">Uncharacterized protein</fullName>
    </submittedName>
</protein>
<organism evidence="3 4">
    <name type="scientific">Lactobacillus apis</name>
    <dbReference type="NCBI Taxonomy" id="303541"/>
    <lineage>
        <taxon>Bacteria</taxon>
        <taxon>Bacillati</taxon>
        <taxon>Bacillota</taxon>
        <taxon>Bacilli</taxon>
        <taxon>Lactobacillales</taxon>
        <taxon>Lactobacillaceae</taxon>
        <taxon>Lactobacillus</taxon>
    </lineage>
</organism>
<evidence type="ECO:0000313" key="4">
    <source>
        <dbReference type="Proteomes" id="UP000033682"/>
    </source>
</evidence>
<keyword evidence="2" id="KW-0812">Transmembrane</keyword>
<evidence type="ECO:0000313" key="3">
    <source>
        <dbReference type="EMBL" id="KJY61318.1"/>
    </source>
</evidence>
<dbReference type="PATRIC" id="fig|303541.3.peg.751"/>
<evidence type="ECO:0000256" key="1">
    <source>
        <dbReference type="SAM" id="MobiDB-lite"/>
    </source>
</evidence>
<evidence type="ECO:0000256" key="2">
    <source>
        <dbReference type="SAM" id="Phobius"/>
    </source>
</evidence>
<dbReference type="EMBL" id="JXLG01000005">
    <property type="protein sequence ID" value="KJY61318.1"/>
    <property type="molecule type" value="Genomic_DNA"/>
</dbReference>